<evidence type="ECO:0000256" key="2">
    <source>
        <dbReference type="SAM" id="Phobius"/>
    </source>
</evidence>
<dbReference type="Proteomes" id="UP000317650">
    <property type="component" value="Chromosome 6"/>
</dbReference>
<feature type="region of interest" description="Disordered" evidence="1">
    <location>
        <begin position="221"/>
        <end position="250"/>
    </location>
</feature>
<keyword evidence="4" id="KW-1185">Reference proteome</keyword>
<evidence type="ECO:0000256" key="1">
    <source>
        <dbReference type="SAM" id="MobiDB-lite"/>
    </source>
</evidence>
<keyword evidence="2" id="KW-0472">Membrane</keyword>
<dbReference type="EMBL" id="PYDT01000009">
    <property type="protein sequence ID" value="THU48547.1"/>
    <property type="molecule type" value="Genomic_DNA"/>
</dbReference>
<feature type="transmembrane region" description="Helical" evidence="2">
    <location>
        <begin position="353"/>
        <end position="373"/>
    </location>
</feature>
<feature type="transmembrane region" description="Helical" evidence="2">
    <location>
        <begin position="314"/>
        <end position="341"/>
    </location>
</feature>
<feature type="region of interest" description="Disordered" evidence="1">
    <location>
        <begin position="1"/>
        <end position="21"/>
    </location>
</feature>
<reference evidence="3 4" key="1">
    <citation type="journal article" date="2019" name="Nat. Plants">
        <title>Genome sequencing of Musa balbisiana reveals subgenome evolution and function divergence in polyploid bananas.</title>
        <authorList>
            <person name="Yao X."/>
        </authorList>
    </citation>
    <scope>NUCLEOTIDE SEQUENCE [LARGE SCALE GENOMIC DNA]</scope>
    <source>
        <strain evidence="4">cv. DH-PKW</strain>
        <tissue evidence="3">Leaves</tissue>
    </source>
</reference>
<organism evidence="3 4">
    <name type="scientific">Musa balbisiana</name>
    <name type="common">Banana</name>
    <dbReference type="NCBI Taxonomy" id="52838"/>
    <lineage>
        <taxon>Eukaryota</taxon>
        <taxon>Viridiplantae</taxon>
        <taxon>Streptophyta</taxon>
        <taxon>Embryophyta</taxon>
        <taxon>Tracheophyta</taxon>
        <taxon>Spermatophyta</taxon>
        <taxon>Magnoliopsida</taxon>
        <taxon>Liliopsida</taxon>
        <taxon>Zingiberales</taxon>
        <taxon>Musaceae</taxon>
        <taxon>Musa</taxon>
    </lineage>
</organism>
<gene>
    <name evidence="3" type="ORF">C4D60_Mb06t00110</name>
</gene>
<evidence type="ECO:0000313" key="3">
    <source>
        <dbReference type="EMBL" id="THU48547.1"/>
    </source>
</evidence>
<name>A0A4S8IJG5_MUSBA</name>
<sequence>MVLEFGLPPPETSSSLNKPTEDSMWPLMEYPEIIALYAIKSGYSISSNKNSAAGMSPHLEYMDINPVTTCGGDANPSLMPKQCTSVPKFRSWSSAAAGRTTAKVVESNLAPLDAIIRWKTLPALEKEQFFTNPEISVFQRTVEIGECGGNEGVIGEAIDDDTGVEWRGGLGVVRSSGGDGSVGESVGAQVGVMAGEGGEEGEGSGGWEGAEEDVEEEEIRVGDGGEEAEGAGGGGGATKVGNAAEEGSSGDEVRVIAGDDGVGENLVEVVKGGGGRDEAEVEGLVVAAHGHAKWGWGVWGVSGNRSLFPPFATIFSFFLLSSSSSSFFLSSLCFFFLLYSFLFSNLTTEHSYLFFNFSLSFLPTPFSFLFSIHPFSPTVLSPFFLLFQNTKLVIDFFIKTTKRLWHIMNLRRDACNCSKLFFSYIYIYLFIG</sequence>
<evidence type="ECO:0000313" key="4">
    <source>
        <dbReference type="Proteomes" id="UP000317650"/>
    </source>
</evidence>
<accession>A0A4S8IJG5</accession>
<comment type="caution">
    <text evidence="3">The sequence shown here is derived from an EMBL/GenBank/DDBJ whole genome shotgun (WGS) entry which is preliminary data.</text>
</comment>
<proteinExistence type="predicted"/>
<keyword evidence="2" id="KW-1133">Transmembrane helix</keyword>
<protein>
    <submittedName>
        <fullName evidence="3">Uncharacterized protein</fullName>
    </submittedName>
</protein>
<keyword evidence="2" id="KW-0812">Transmembrane</keyword>
<dbReference type="AlphaFoldDB" id="A0A4S8IJG5"/>